<dbReference type="AlphaFoldDB" id="A0A0U5CI74"/>
<dbReference type="OrthoDB" id="3029470at2759"/>
<keyword evidence="3" id="KW-1185">Reference proteome</keyword>
<organism evidence="2 3">
    <name type="scientific">Aspergillus calidoustus</name>
    <dbReference type="NCBI Taxonomy" id="454130"/>
    <lineage>
        <taxon>Eukaryota</taxon>
        <taxon>Fungi</taxon>
        <taxon>Dikarya</taxon>
        <taxon>Ascomycota</taxon>
        <taxon>Pezizomycotina</taxon>
        <taxon>Eurotiomycetes</taxon>
        <taxon>Eurotiomycetidae</taxon>
        <taxon>Eurotiales</taxon>
        <taxon>Aspergillaceae</taxon>
        <taxon>Aspergillus</taxon>
        <taxon>Aspergillus subgen. Nidulantes</taxon>
    </lineage>
</organism>
<evidence type="ECO:0000256" key="1">
    <source>
        <dbReference type="SAM" id="MobiDB-lite"/>
    </source>
</evidence>
<dbReference type="EMBL" id="CDMC01000019">
    <property type="protein sequence ID" value="CEL10554.1"/>
    <property type="molecule type" value="Genomic_DNA"/>
</dbReference>
<feature type="region of interest" description="Disordered" evidence="1">
    <location>
        <begin position="126"/>
        <end position="150"/>
    </location>
</feature>
<name>A0A0U5CI74_ASPCI</name>
<sequence length="367" mass="41952">MKFARICITKYSRQGFKSGDEMGLIFDQHTCKAAFVEHFEDMMPVVDNGYGWKPLEEIYNAYLEMIDEGTVEVSKLDASSKKLTWTRESNWDKIGPWLWHEFTDIDVRKSALAFKRLTDAIETRLPLQQPASTESVPQQETDSPPWSDSSVLDAAHIPVGTFARAFCEETARLGRNLSFQYIAPGIRIPTAEEFIAQPFYARHTQKPHYSMPGYLFCTEDPENPSNSATPESVTWLYHDEEAIPAGLYTKGHSRMSQLCQDSCHLILPFKFGSNGWARLSDLEVFGMKPWDDRPEPADVNADLYQPGYNGFIPLHSVRLHKVLTNWAERIESGDWIVTENGVAGGLEKWREADTEDGWQKYWIPLAW</sequence>
<feature type="compositionally biased region" description="Polar residues" evidence="1">
    <location>
        <begin position="129"/>
        <end position="150"/>
    </location>
</feature>
<dbReference type="Proteomes" id="UP000054771">
    <property type="component" value="Unassembled WGS sequence"/>
</dbReference>
<accession>A0A0U5CI74</accession>
<reference evidence="3" key="1">
    <citation type="journal article" date="2016" name="Genome Announc.">
        <title>Draft genome sequences of fungus Aspergillus calidoustus.</title>
        <authorList>
            <person name="Horn F."/>
            <person name="Linde J."/>
            <person name="Mattern D.J."/>
            <person name="Walther G."/>
            <person name="Guthke R."/>
            <person name="Scherlach K."/>
            <person name="Martin K."/>
            <person name="Brakhage A.A."/>
            <person name="Petzke L."/>
            <person name="Valiante V."/>
        </authorList>
    </citation>
    <scope>NUCLEOTIDE SEQUENCE [LARGE SCALE GENOMIC DNA]</scope>
    <source>
        <strain evidence="3">SF006504</strain>
    </source>
</reference>
<dbReference type="OMA" id="KWREADT"/>
<dbReference type="STRING" id="454130.A0A0U5CI74"/>
<evidence type="ECO:0000313" key="2">
    <source>
        <dbReference type="EMBL" id="CEL10554.1"/>
    </source>
</evidence>
<protein>
    <submittedName>
        <fullName evidence="2">Uncharacterized protein</fullName>
    </submittedName>
</protein>
<evidence type="ECO:0000313" key="3">
    <source>
        <dbReference type="Proteomes" id="UP000054771"/>
    </source>
</evidence>
<proteinExistence type="predicted"/>
<gene>
    <name evidence="2" type="ORF">ASPCAL13671</name>
</gene>